<dbReference type="Pfam" id="PF00353">
    <property type="entry name" value="HemolysinCabind"/>
    <property type="match status" value="1"/>
</dbReference>
<evidence type="ECO:0000313" key="9">
    <source>
        <dbReference type="EMBL" id="KAB0269547.1"/>
    </source>
</evidence>
<evidence type="ECO:0000256" key="2">
    <source>
        <dbReference type="ARBA" id="ARBA00009490"/>
    </source>
</evidence>
<dbReference type="GO" id="GO:0031012">
    <property type="term" value="C:extracellular matrix"/>
    <property type="evidence" value="ECO:0007669"/>
    <property type="project" value="InterPro"/>
</dbReference>
<dbReference type="GO" id="GO:0006508">
    <property type="term" value="P:proteolysis"/>
    <property type="evidence" value="ECO:0007669"/>
    <property type="project" value="UniProtKB-KW"/>
</dbReference>
<dbReference type="InterPro" id="IPR001818">
    <property type="entry name" value="Pept_M10_metallopeptidase"/>
</dbReference>
<dbReference type="InterPro" id="IPR006026">
    <property type="entry name" value="Peptidase_Metallo"/>
</dbReference>
<evidence type="ECO:0000256" key="7">
    <source>
        <dbReference type="ARBA" id="ARBA00022833"/>
    </source>
</evidence>
<evidence type="ECO:0000256" key="1">
    <source>
        <dbReference type="ARBA" id="ARBA00004613"/>
    </source>
</evidence>
<dbReference type="InterPro" id="IPR001343">
    <property type="entry name" value="Hemolysn_Ca-bd"/>
</dbReference>
<feature type="domain" description="Peptidase metallopeptidase" evidence="8">
    <location>
        <begin position="46"/>
        <end position="210"/>
    </location>
</feature>
<proteinExistence type="inferred from homology"/>
<evidence type="ECO:0000256" key="5">
    <source>
        <dbReference type="ARBA" id="ARBA00022723"/>
    </source>
</evidence>
<dbReference type="AlphaFoldDB" id="A0A5N3PIJ2"/>
<comment type="caution">
    <text evidence="9">The sequence shown here is derived from an EMBL/GenBank/DDBJ whole genome shotgun (WGS) entry which is preliminary data.</text>
</comment>
<sequence>MGENIVSNYRGILSGSSWVTSFGTLKTSKKPVFLTFSFPTFMPEDDRKSWPEDEKKWRAFSAQDRIDAKAALKQWGDASGVRFLEAKKDHGDIQFSWIPQPGTQSAFAYHPSNYSPYGEPNTHTHFYPYAGNVYMNTEYSETFRRDKAFKTYILLHEIGHALGLKHPFNTSNYNNSIMSTQYDSVKYSVMAYTSDGDASPTKLAPFDLQAIRALYGTGRSDAKHVKSWHWNAKKEILTLKGKAGSDVIQGTGGKDVISGGGGDDRLLGLSGDDVLSGGSGSDVLIGGTGRDIFRFDTDPSSDGADVIYNFEKIDWIHLSGAIFAKLGPKGALAAGVFEIGAKATSAATRILYDGGHSDGLFYDPDGSGPEASIKIASFQVVTDVVNASHFLII</sequence>
<dbReference type="InterPro" id="IPR018511">
    <property type="entry name" value="Hemolysin-typ_Ca-bd_CS"/>
</dbReference>
<dbReference type="InterPro" id="IPR024079">
    <property type="entry name" value="MetalloPept_cat_dom_sf"/>
</dbReference>
<organism evidence="9 10">
    <name type="scientific">Microvirga brassicacearum</name>
    <dbReference type="NCBI Taxonomy" id="2580413"/>
    <lineage>
        <taxon>Bacteria</taxon>
        <taxon>Pseudomonadati</taxon>
        <taxon>Pseudomonadota</taxon>
        <taxon>Alphaproteobacteria</taxon>
        <taxon>Hyphomicrobiales</taxon>
        <taxon>Methylobacteriaceae</taxon>
        <taxon>Microvirga</taxon>
    </lineage>
</organism>
<dbReference type="Gene3D" id="3.40.390.10">
    <property type="entry name" value="Collagenase (Catalytic Domain)"/>
    <property type="match status" value="1"/>
</dbReference>
<comment type="similarity">
    <text evidence="2">Belongs to the peptidase M10B family.</text>
</comment>
<evidence type="ECO:0000256" key="4">
    <source>
        <dbReference type="ARBA" id="ARBA00022670"/>
    </source>
</evidence>
<keyword evidence="7" id="KW-0862">Zinc</keyword>
<protein>
    <submittedName>
        <fullName evidence="9">Matrixin family metalloprotease</fullName>
    </submittedName>
</protein>
<dbReference type="SUPFAM" id="SSF51120">
    <property type="entry name" value="beta-Roll"/>
    <property type="match status" value="1"/>
</dbReference>
<dbReference type="PRINTS" id="PR00313">
    <property type="entry name" value="CABNDNGRPT"/>
</dbReference>
<keyword evidence="3" id="KW-0964">Secreted</keyword>
<dbReference type="RefSeq" id="WP_150941812.1">
    <property type="nucleotide sequence ID" value="NZ_VCMV01000002.1"/>
</dbReference>
<dbReference type="OrthoDB" id="733404at2"/>
<evidence type="ECO:0000313" key="10">
    <source>
        <dbReference type="Proteomes" id="UP000325684"/>
    </source>
</evidence>
<keyword evidence="10" id="KW-1185">Reference proteome</keyword>
<evidence type="ECO:0000259" key="8">
    <source>
        <dbReference type="SMART" id="SM00235"/>
    </source>
</evidence>
<keyword evidence="6" id="KW-0378">Hydrolase</keyword>
<dbReference type="Pfam" id="PF00413">
    <property type="entry name" value="Peptidase_M10"/>
    <property type="match status" value="1"/>
</dbReference>
<keyword evidence="4 9" id="KW-0645">Protease</keyword>
<dbReference type="Proteomes" id="UP000325684">
    <property type="component" value="Unassembled WGS sequence"/>
</dbReference>
<comment type="subcellular location">
    <subcellularLocation>
        <location evidence="1">Secreted</location>
    </subcellularLocation>
</comment>
<dbReference type="GO" id="GO:0005509">
    <property type="term" value="F:calcium ion binding"/>
    <property type="evidence" value="ECO:0007669"/>
    <property type="project" value="InterPro"/>
</dbReference>
<dbReference type="InterPro" id="IPR011049">
    <property type="entry name" value="Serralysin-like_metalloprot_C"/>
</dbReference>
<dbReference type="Gene3D" id="2.150.10.10">
    <property type="entry name" value="Serralysin-like metalloprotease, C-terminal"/>
    <property type="match status" value="1"/>
</dbReference>
<dbReference type="GO" id="GO:0004222">
    <property type="term" value="F:metalloendopeptidase activity"/>
    <property type="evidence" value="ECO:0007669"/>
    <property type="project" value="InterPro"/>
</dbReference>
<dbReference type="CDD" id="cd04277">
    <property type="entry name" value="ZnMc_serralysin_like"/>
    <property type="match status" value="1"/>
</dbReference>
<keyword evidence="5" id="KW-0479">Metal-binding</keyword>
<gene>
    <name evidence="9" type="ORF">FEZ63_01205</name>
</gene>
<dbReference type="PANTHER" id="PTHR38340:SF1">
    <property type="entry name" value="S-LAYER PROTEIN"/>
    <property type="match status" value="1"/>
</dbReference>
<name>A0A5N3PIJ2_9HYPH</name>
<dbReference type="InterPro" id="IPR034033">
    <property type="entry name" value="Serralysin-like"/>
</dbReference>
<evidence type="ECO:0000256" key="6">
    <source>
        <dbReference type="ARBA" id="ARBA00022801"/>
    </source>
</evidence>
<dbReference type="InterPro" id="IPR050557">
    <property type="entry name" value="RTX_toxin/Mannuronan_C5-epim"/>
</dbReference>
<dbReference type="SUPFAM" id="SSF55486">
    <property type="entry name" value="Metalloproteases ('zincins'), catalytic domain"/>
    <property type="match status" value="1"/>
</dbReference>
<reference evidence="9 10" key="1">
    <citation type="journal article" date="2019" name="Microorganisms">
        <title>Genome Insights into the Novel Species Microvirga brassicacearum, a Rapeseed Endophyte with Biotechnological Potential.</title>
        <authorList>
            <person name="Jimenez-Gomez A."/>
            <person name="Saati-Santamaria Z."/>
            <person name="Igual J.M."/>
            <person name="Rivas R."/>
            <person name="Mateos P.F."/>
            <person name="Garcia-Fraile P."/>
        </authorList>
    </citation>
    <scope>NUCLEOTIDE SEQUENCE [LARGE SCALE GENOMIC DNA]</scope>
    <source>
        <strain evidence="9 10">CDVBN77</strain>
    </source>
</reference>
<dbReference type="SMART" id="SM00235">
    <property type="entry name" value="ZnMc"/>
    <property type="match status" value="1"/>
</dbReference>
<dbReference type="GO" id="GO:0005576">
    <property type="term" value="C:extracellular region"/>
    <property type="evidence" value="ECO:0007669"/>
    <property type="project" value="UniProtKB-SubCell"/>
</dbReference>
<dbReference type="GO" id="GO:0008270">
    <property type="term" value="F:zinc ion binding"/>
    <property type="evidence" value="ECO:0007669"/>
    <property type="project" value="InterPro"/>
</dbReference>
<evidence type="ECO:0000256" key="3">
    <source>
        <dbReference type="ARBA" id="ARBA00022525"/>
    </source>
</evidence>
<dbReference type="PANTHER" id="PTHR38340">
    <property type="entry name" value="S-LAYER PROTEIN"/>
    <property type="match status" value="1"/>
</dbReference>
<dbReference type="PROSITE" id="PS00330">
    <property type="entry name" value="HEMOLYSIN_CALCIUM"/>
    <property type="match status" value="2"/>
</dbReference>
<accession>A0A5N3PIJ2</accession>
<keyword evidence="9" id="KW-0482">Metalloprotease</keyword>
<dbReference type="EMBL" id="VCMV01000002">
    <property type="protein sequence ID" value="KAB0269547.1"/>
    <property type="molecule type" value="Genomic_DNA"/>
</dbReference>